<sequence length="73" mass="8180">MKQVLKEARVQFCGWEDVLDSAKTDHAIITTIHAKDAMNIPSRLIPILAELEDKELIHLVPDEFLPKGGSKQS</sequence>
<proteinExistence type="predicted"/>
<dbReference type="Proteomes" id="UP000308744">
    <property type="component" value="Unassembled WGS sequence"/>
</dbReference>
<keyword evidence="2" id="KW-1185">Reference proteome</keyword>
<evidence type="ECO:0000313" key="2">
    <source>
        <dbReference type="Proteomes" id="UP000308744"/>
    </source>
</evidence>
<reference evidence="1 2" key="1">
    <citation type="submission" date="2019-04" db="EMBL/GenBank/DDBJ databases">
        <title>Lysinibacillus genome sequencing.</title>
        <authorList>
            <person name="Dunlap C."/>
        </authorList>
    </citation>
    <scope>NUCLEOTIDE SEQUENCE [LARGE SCALE GENOMIC DNA]</scope>
    <source>
        <strain evidence="1 2">CCTCC AB 2010389</strain>
    </source>
</reference>
<protein>
    <submittedName>
        <fullName evidence="1">Uncharacterized protein</fullName>
    </submittedName>
</protein>
<dbReference type="RefSeq" id="WP_107896522.1">
    <property type="nucleotide sequence ID" value="NZ_PYWM01000021.1"/>
</dbReference>
<evidence type="ECO:0000313" key="1">
    <source>
        <dbReference type="EMBL" id="TKI65270.1"/>
    </source>
</evidence>
<gene>
    <name evidence="1" type="ORF">FC756_16920</name>
</gene>
<organism evidence="1 2">
    <name type="scientific">Lysinibacillus mangiferihumi</name>
    <dbReference type="NCBI Taxonomy" id="1130819"/>
    <lineage>
        <taxon>Bacteria</taxon>
        <taxon>Bacillati</taxon>
        <taxon>Bacillota</taxon>
        <taxon>Bacilli</taxon>
        <taxon>Bacillales</taxon>
        <taxon>Bacillaceae</taxon>
        <taxon>Lysinibacillus</taxon>
    </lineage>
</organism>
<accession>A0A4U2YVN4</accession>
<comment type="caution">
    <text evidence="1">The sequence shown here is derived from an EMBL/GenBank/DDBJ whole genome shotgun (WGS) entry which is preliminary data.</text>
</comment>
<name>A0A4U2YVN4_9BACI</name>
<dbReference type="AlphaFoldDB" id="A0A4U2YVN4"/>
<dbReference type="EMBL" id="SZPU01000065">
    <property type="protein sequence ID" value="TKI65270.1"/>
    <property type="molecule type" value="Genomic_DNA"/>
</dbReference>